<evidence type="ECO:0000313" key="5">
    <source>
        <dbReference type="EMBL" id="MCS5712104.1"/>
    </source>
</evidence>
<dbReference type="PRINTS" id="PR01805">
    <property type="entry name" value="VACJLIPOPROT"/>
</dbReference>
<dbReference type="EMBL" id="LKAJ02000001">
    <property type="protein sequence ID" value="MCS5712104.1"/>
    <property type="molecule type" value="Genomic_DNA"/>
</dbReference>
<dbReference type="RefSeq" id="WP_075064736.1">
    <property type="nucleotide sequence ID" value="NZ_LKAJ02000001.1"/>
</dbReference>
<dbReference type="PATRIC" id="fig|1590043.3.peg.67"/>
<reference evidence="4" key="1">
    <citation type="submission" date="2015-09" db="EMBL/GenBank/DDBJ databases">
        <title>Draft Genome Sequences of Two Novel Amoeba-resistant Intranuclear Bacteria, Candidatus Berkiella cookevillensis and Candidatus Berkiella aquae.</title>
        <authorList>
            <person name="Mehari Y.T."/>
            <person name="Arivett B.A."/>
            <person name="Farone A.L."/>
            <person name="Gunderson J.H."/>
            <person name="Farone M.B."/>
        </authorList>
    </citation>
    <scope>NUCLEOTIDE SEQUENCE [LARGE SCALE GENOMIC DNA]</scope>
    <source>
        <strain evidence="4">HT99</strain>
    </source>
</reference>
<accession>A0A0Q9Z214</accession>
<keyword evidence="4" id="KW-0449">Lipoprotein</keyword>
<protein>
    <submittedName>
        <fullName evidence="4">Putative phospholipid-binding lipoprotein MlaA</fullName>
    </submittedName>
    <submittedName>
        <fullName evidence="5">VacJ family lipoprotein</fullName>
    </submittedName>
</protein>
<feature type="compositionally biased region" description="Basic and acidic residues" evidence="3">
    <location>
        <begin position="249"/>
        <end position="308"/>
    </location>
</feature>
<evidence type="ECO:0000256" key="1">
    <source>
        <dbReference type="ARBA" id="ARBA00010634"/>
    </source>
</evidence>
<dbReference type="PANTHER" id="PTHR30035:SF3">
    <property type="entry name" value="INTERMEMBRANE PHOSPHOLIPID TRANSPORT SYSTEM LIPOPROTEIN MLAA"/>
    <property type="match status" value="1"/>
</dbReference>
<comment type="caution">
    <text evidence="4">The sequence shown here is derived from an EMBL/GenBank/DDBJ whole genome shotgun (WGS) entry which is preliminary data.</text>
</comment>
<evidence type="ECO:0000256" key="2">
    <source>
        <dbReference type="ARBA" id="ARBA00022729"/>
    </source>
</evidence>
<evidence type="ECO:0000313" key="4">
    <source>
        <dbReference type="EMBL" id="KRG22531.1"/>
    </source>
</evidence>
<keyword evidence="2" id="KW-0732">Signal</keyword>
<dbReference type="GO" id="GO:0120010">
    <property type="term" value="P:intermembrane phospholipid transfer"/>
    <property type="evidence" value="ECO:0007669"/>
    <property type="project" value="TreeGrafter"/>
</dbReference>
<reference evidence="5" key="2">
    <citation type="journal article" date="2016" name="Genome Announc.">
        <title>Draft Genome Sequences of Two Novel Amoeba-Resistant Intranuclear Bacteria, 'Candidatus Berkiella cookevillensis' and 'Candidatus Berkiella aquae'.</title>
        <authorList>
            <person name="Mehari Y.T."/>
            <person name="Arivett B.A."/>
            <person name="Farone A.L."/>
            <person name="Gunderson J.H."/>
            <person name="Farone M.B."/>
        </authorList>
    </citation>
    <scope>NUCLEOTIDE SEQUENCE</scope>
    <source>
        <strain evidence="5">HT99</strain>
    </source>
</reference>
<evidence type="ECO:0000313" key="6">
    <source>
        <dbReference type="Proteomes" id="UP000051497"/>
    </source>
</evidence>
<dbReference type="STRING" id="295108.HT99x_00067"/>
<dbReference type="OrthoDB" id="9785326at2"/>
<dbReference type="AlphaFoldDB" id="A0A0Q9Z214"/>
<dbReference type="InterPro" id="IPR007428">
    <property type="entry name" value="MlaA"/>
</dbReference>
<feature type="region of interest" description="Disordered" evidence="3">
    <location>
        <begin position="230"/>
        <end position="308"/>
    </location>
</feature>
<dbReference type="Proteomes" id="UP000051497">
    <property type="component" value="Unassembled WGS sequence"/>
</dbReference>
<keyword evidence="6" id="KW-1185">Reference proteome</keyword>
<evidence type="ECO:0000256" key="3">
    <source>
        <dbReference type="SAM" id="MobiDB-lite"/>
    </source>
</evidence>
<name>A0A0Q9Z214_9GAMM</name>
<organism evidence="4">
    <name type="scientific">Candidatus Berkiella aquae</name>
    <dbReference type="NCBI Taxonomy" id="295108"/>
    <lineage>
        <taxon>Bacteria</taxon>
        <taxon>Pseudomonadati</taxon>
        <taxon>Pseudomonadota</taxon>
        <taxon>Gammaproteobacteria</taxon>
        <taxon>Candidatus Berkiellales</taxon>
        <taxon>Candidatus Berkiellaceae</taxon>
        <taxon>Candidatus Berkiella</taxon>
    </lineage>
</organism>
<sequence>MLRRLLSCALLSAMLWGCQKTNPHPLDPFEGINREIYGLNKTIDKAVIRPVAYVYWKYLPLPFQAGIGNFFDNLREIPNVANDILQGKIAYATHDAGRFLINSTLGIGGFFDVAGNLGMPHRREDFGQTLYTWGWCESAYLVLPILGPSTIRDTVGIAVDYYAFSVWPWIEDDEWRYGLLALDLIDLRARLLRHDTVLSTVAVDEYAFIRDAYFQRRLYLINNELDKDENDDPYDAASASDNKLLAPEVKSEPKPEEAAKETEKTQEKKTDALSKSEENKTETSAKKAQEKKVETAQKKVETKEAQAKTVEIKTDAVASQVPEIKPGKEATKTAIANESAKTTNVVLPSAPPSFDEKSK</sequence>
<dbReference type="PANTHER" id="PTHR30035">
    <property type="entry name" value="LIPOPROTEIN VACJ-RELATED"/>
    <property type="match status" value="1"/>
</dbReference>
<comment type="similarity">
    <text evidence="1">Belongs to the MlaA family.</text>
</comment>
<dbReference type="EMBL" id="LKAJ01000001">
    <property type="protein sequence ID" value="KRG22531.1"/>
    <property type="molecule type" value="Genomic_DNA"/>
</dbReference>
<dbReference type="GO" id="GO:0016020">
    <property type="term" value="C:membrane"/>
    <property type="evidence" value="ECO:0007669"/>
    <property type="project" value="InterPro"/>
</dbReference>
<gene>
    <name evidence="4" type="primary">mlaA</name>
    <name evidence="4" type="ORF">HT99x_00067</name>
    <name evidence="5" type="ORF">HT99x_011735</name>
</gene>
<reference evidence="5" key="3">
    <citation type="submission" date="2021-06" db="EMBL/GenBank/DDBJ databases">
        <title>Genomic Description and Analysis of Intracellular Bacteria, Candidatus Berkiella cookevillensis and Candidatus Berkiella aquae.</title>
        <authorList>
            <person name="Kidane D.T."/>
            <person name="Mehari Y.T."/>
            <person name="Rice F.C."/>
            <person name="Arivett B.A."/>
            <person name="Farone A.L."/>
            <person name="Berk S.G."/>
            <person name="Farone M.B."/>
        </authorList>
    </citation>
    <scope>NUCLEOTIDE SEQUENCE</scope>
    <source>
        <strain evidence="5">HT99</strain>
    </source>
</reference>
<dbReference type="Pfam" id="PF04333">
    <property type="entry name" value="MlaA"/>
    <property type="match status" value="1"/>
</dbReference>
<proteinExistence type="inferred from homology"/>